<dbReference type="Pfam" id="PF12571">
    <property type="entry name" value="Phage_tail_fib"/>
    <property type="match status" value="1"/>
</dbReference>
<dbReference type="EMBL" id="QTUB01000001">
    <property type="protein sequence ID" value="REF27465.1"/>
    <property type="molecule type" value="Genomic_DNA"/>
</dbReference>
<feature type="domain" description="Phage tail fibre protein N-terminal" evidence="4">
    <location>
        <begin position="1"/>
        <end position="149"/>
    </location>
</feature>
<dbReference type="InterPro" id="IPR005068">
    <property type="entry name" value="Phage_lambda_Stf-r2"/>
</dbReference>
<dbReference type="GO" id="GO:0019062">
    <property type="term" value="P:virion attachment to host cell"/>
    <property type="evidence" value="ECO:0007669"/>
    <property type="project" value="InterPro"/>
</dbReference>
<evidence type="ECO:0000313" key="5">
    <source>
        <dbReference type="EMBL" id="REF27465.1"/>
    </source>
</evidence>
<evidence type="ECO:0000256" key="2">
    <source>
        <dbReference type="ARBA" id="ARBA00022581"/>
    </source>
</evidence>
<dbReference type="InterPro" id="IPR051934">
    <property type="entry name" value="Phage_Tail_Fiber_Structural"/>
</dbReference>
<evidence type="ECO:0000256" key="1">
    <source>
        <dbReference type="ARBA" id="ARBA00004328"/>
    </source>
</evidence>
<feature type="region of interest" description="Disordered" evidence="3">
    <location>
        <begin position="253"/>
        <end position="277"/>
    </location>
</feature>
<feature type="compositionally biased region" description="Basic and acidic residues" evidence="3">
    <location>
        <begin position="265"/>
        <end position="277"/>
    </location>
</feature>
<accession>A0A3D9ULH6</accession>
<evidence type="ECO:0000313" key="6">
    <source>
        <dbReference type="Proteomes" id="UP000256294"/>
    </source>
</evidence>
<dbReference type="PANTHER" id="PTHR35191">
    <property type="entry name" value="PROPHAGE SIDE TAIL FIBER PROTEIN HOMOLOG STFQ-RELATED"/>
    <property type="match status" value="1"/>
</dbReference>
<dbReference type="PANTHER" id="PTHR35191:SF1">
    <property type="entry name" value="PROPHAGE SIDE TAIL FIBER PROTEIN HOMOLOG STFQ-RELATED"/>
    <property type="match status" value="1"/>
</dbReference>
<evidence type="ECO:0000256" key="3">
    <source>
        <dbReference type="SAM" id="MobiDB-lite"/>
    </source>
</evidence>
<sequence>MSTKYFALLTQLGADKLANAAALGTKIEITHMAVGDGGGSLPTPDTKQTKLINEKRRAAINTLSIDPKNTNQIIAEQVIPENEGGWWIREIGLFDKDGILIAVGNCAETYKPQLQEGSGRTQTIRMILIVSSADAVTLKVDPSVILATREYVDDSIKKHANSRNHPDATLKEKGFVILSSAVDSNSETHAATPKSVKAAYDLANAANNNANGRVPSGRKVNGKALSADISLNSADIGAYSKGETDAKVNEAKAQANTANDNANSRLEKSKNGADIPNKDEFVKNLGLTEAKTKAEGALPRSGGEVTGNITISTDSEIAWRRNTDMAAIGFKNTGDGDPDSYMWFKTADNGNEYFKWQHSLSGGGTAEWMSLKSDNLRVKGHPVYHEGYKPTAEAIQAEPRFNTTIDLTGLSSDRYYPVWWRFPSNDGANSWLTIHRWYAEDQEKEPFGKGVTHLAGLSLQIEGGDVPWGGDARYLNIKRIHQSYRKTVKNVRHGMISIARPIEGKYPLYSGAKSGDIVICYMYSGCYLRGGLTYHITSNFDGIHYSREEGEVEIWKAESPNEWEIKWMVKSYTIDDPQLGKEYDDTVLPYAHDYAETINLAKHAYPKTGGKIEGKVEVSSDIEATGWIGGKELRERKSDGNWVRAYSPQNKPTAEEIQVEPRFNTTIDLTGLSSDRYYPLWWQFPSNYYGANPWLTIHRNYAEDRGDKNPFGQETHLAGLLLQIEGGDVPWGGDAHYLNIKRISQTYRKTVKNICHGMMCIARPIDGKFPLLYNLKSGDITDCKVLSGCYLRGGLTYHVTSNFSSIHYSREEGEVEISRWSDSHELKQEIKWMVKSYAIDDPLLGKEYDDTIFPYSHDIIELIKKYR</sequence>
<keyword evidence="6" id="KW-1185">Reference proteome</keyword>
<reference evidence="5 6" key="1">
    <citation type="submission" date="2018-08" db="EMBL/GenBank/DDBJ databases">
        <title>Genomic Encyclopedia of Archaeal and Bacterial Type Strains, Phase II (KMG-II): from individual species to whole genera.</title>
        <authorList>
            <person name="Goeker M."/>
        </authorList>
    </citation>
    <scope>NUCLEOTIDE SEQUENCE [LARGE SCALE GENOMIC DNA]</scope>
    <source>
        <strain evidence="5 6">DSM 17905</strain>
    </source>
</reference>
<proteinExistence type="predicted"/>
<feature type="compositionally biased region" description="Polar residues" evidence="3">
    <location>
        <begin position="254"/>
        <end position="264"/>
    </location>
</feature>
<gene>
    <name evidence="5" type="ORF">BDD26_2248</name>
</gene>
<keyword evidence="2" id="KW-0945">Host-virus interaction</keyword>
<dbReference type="Pfam" id="PF03406">
    <property type="entry name" value="Phage_fiber_2"/>
    <property type="match status" value="1"/>
</dbReference>
<evidence type="ECO:0000259" key="4">
    <source>
        <dbReference type="Pfam" id="PF12571"/>
    </source>
</evidence>
<protein>
    <submittedName>
        <fullName evidence="5">Tail fiber-like repeat protein</fullName>
    </submittedName>
</protein>
<dbReference type="InterPro" id="IPR022225">
    <property type="entry name" value="Phage_tail_fibre_N"/>
</dbReference>
<comment type="subcellular location">
    <subcellularLocation>
        <location evidence="1">Virion</location>
    </subcellularLocation>
</comment>
<dbReference type="Proteomes" id="UP000256294">
    <property type="component" value="Unassembled WGS sequence"/>
</dbReference>
<comment type="caution">
    <text evidence="5">The sequence shown here is derived from an EMBL/GenBank/DDBJ whole genome shotgun (WGS) entry which is preliminary data.</text>
</comment>
<dbReference type="GO" id="GO:0046718">
    <property type="term" value="P:symbiont entry into host cell"/>
    <property type="evidence" value="ECO:0007669"/>
    <property type="project" value="InterPro"/>
</dbReference>
<dbReference type="AlphaFoldDB" id="A0A3D9ULH6"/>
<organism evidence="5 6">
    <name type="scientific">Xenorhabdus cabanillasii</name>
    <dbReference type="NCBI Taxonomy" id="351673"/>
    <lineage>
        <taxon>Bacteria</taxon>
        <taxon>Pseudomonadati</taxon>
        <taxon>Pseudomonadota</taxon>
        <taxon>Gammaproteobacteria</taxon>
        <taxon>Enterobacterales</taxon>
        <taxon>Morganellaceae</taxon>
        <taxon>Xenorhabdus</taxon>
    </lineage>
</organism>
<name>A0A3D9ULH6_9GAMM</name>